<dbReference type="Gene3D" id="3.40.50.1010">
    <property type="entry name" value="5'-nuclease"/>
    <property type="match status" value="1"/>
</dbReference>
<dbReference type="InterPro" id="IPR021799">
    <property type="entry name" value="PIN-like_prokaryotic"/>
</dbReference>
<name>A0A1I2NI80_9FLAO</name>
<dbReference type="InterPro" id="IPR029060">
    <property type="entry name" value="PIN-like_dom_sf"/>
</dbReference>
<sequence>MRIIVNDANILIDLVELDLLPHFFDLEFEFHTTALVLDELFEEQQEALRPYIDQNLLIVSLISGEELIEIAKLQLSKPKLSEQDCSAFFQAKTKGGTLITSDKNLRKYATEETVEVHGHLWIFDEMVEAATISPHRASEKLNELCKKVNPRLNLPSNECKKRHSSWSKL</sequence>
<dbReference type="Pfam" id="PF11848">
    <property type="entry name" value="DUF3368"/>
    <property type="match status" value="1"/>
</dbReference>
<dbReference type="SUPFAM" id="SSF88723">
    <property type="entry name" value="PIN domain-like"/>
    <property type="match status" value="1"/>
</dbReference>
<gene>
    <name evidence="1" type="ORF">SAMN04488033_12232</name>
</gene>
<evidence type="ECO:0000313" key="2">
    <source>
        <dbReference type="Proteomes" id="UP000199116"/>
    </source>
</evidence>
<proteinExistence type="predicted"/>
<dbReference type="Proteomes" id="UP000199116">
    <property type="component" value="Unassembled WGS sequence"/>
</dbReference>
<dbReference type="RefSeq" id="WP_093305717.1">
    <property type="nucleotide sequence ID" value="NZ_FOOH01000022.1"/>
</dbReference>
<accession>A0A1I2NI80</accession>
<evidence type="ECO:0000313" key="1">
    <source>
        <dbReference type="EMBL" id="SFG03685.1"/>
    </source>
</evidence>
<dbReference type="AlphaFoldDB" id="A0A1I2NI80"/>
<organism evidence="1 2">
    <name type="scientific">Salegentibacter agarivorans</name>
    <dbReference type="NCBI Taxonomy" id="345907"/>
    <lineage>
        <taxon>Bacteria</taxon>
        <taxon>Pseudomonadati</taxon>
        <taxon>Bacteroidota</taxon>
        <taxon>Flavobacteriia</taxon>
        <taxon>Flavobacteriales</taxon>
        <taxon>Flavobacteriaceae</taxon>
        <taxon>Salegentibacter</taxon>
    </lineage>
</organism>
<evidence type="ECO:0008006" key="3">
    <source>
        <dbReference type="Google" id="ProtNLM"/>
    </source>
</evidence>
<protein>
    <recommendedName>
        <fullName evidence="3">PIN domain-containing protein</fullName>
    </recommendedName>
</protein>
<dbReference type="EMBL" id="FOOH01000022">
    <property type="protein sequence ID" value="SFG03685.1"/>
    <property type="molecule type" value="Genomic_DNA"/>
</dbReference>
<reference evidence="2" key="1">
    <citation type="submission" date="2016-10" db="EMBL/GenBank/DDBJ databases">
        <authorList>
            <person name="Varghese N."/>
            <person name="Submissions S."/>
        </authorList>
    </citation>
    <scope>NUCLEOTIDE SEQUENCE [LARGE SCALE GENOMIC DNA]</scope>
    <source>
        <strain evidence="2">DSM 23515</strain>
    </source>
</reference>
<keyword evidence="2" id="KW-1185">Reference proteome</keyword>